<reference evidence="10" key="1">
    <citation type="submission" date="2016-05" db="EMBL/GenBank/DDBJ databases">
        <authorList>
            <person name="Lavstsen T."/>
            <person name="Jespersen J.S."/>
        </authorList>
    </citation>
    <scope>NUCLEOTIDE SEQUENCE</scope>
    <source>
        <tissue evidence="10">Brain</tissue>
    </source>
</reference>
<keyword evidence="2" id="KW-0479">Metal-binding</keyword>
<keyword evidence="3" id="KW-0677">Repeat</keyword>
<evidence type="ECO:0000259" key="9">
    <source>
        <dbReference type="PROSITE" id="PS50157"/>
    </source>
</evidence>
<proteinExistence type="predicted"/>
<dbReference type="SMART" id="SM00355">
    <property type="entry name" value="ZnF_C2H2"/>
    <property type="match status" value="3"/>
</dbReference>
<evidence type="ECO:0000256" key="1">
    <source>
        <dbReference type="ARBA" id="ARBA00004123"/>
    </source>
</evidence>
<evidence type="ECO:0000256" key="8">
    <source>
        <dbReference type="PROSITE-ProRule" id="PRU00042"/>
    </source>
</evidence>
<protein>
    <submittedName>
        <fullName evidence="10">General transcription factor IIIA, b</fullName>
    </submittedName>
</protein>
<dbReference type="GO" id="GO:0000978">
    <property type="term" value="F:RNA polymerase II cis-regulatory region sequence-specific DNA binding"/>
    <property type="evidence" value="ECO:0007669"/>
    <property type="project" value="TreeGrafter"/>
</dbReference>
<dbReference type="FunFam" id="3.30.160.60:FF:001009">
    <property type="entry name" value="Zinc finger protein 26"/>
    <property type="match status" value="1"/>
</dbReference>
<evidence type="ECO:0000256" key="3">
    <source>
        <dbReference type="ARBA" id="ARBA00022737"/>
    </source>
</evidence>
<evidence type="ECO:0000256" key="6">
    <source>
        <dbReference type="ARBA" id="ARBA00023125"/>
    </source>
</evidence>
<dbReference type="PROSITE" id="PS00028">
    <property type="entry name" value="ZINC_FINGER_C2H2_1"/>
    <property type="match status" value="3"/>
</dbReference>
<dbReference type="SUPFAM" id="SSF57667">
    <property type="entry name" value="beta-beta-alpha zinc fingers"/>
    <property type="match status" value="2"/>
</dbReference>
<name>A0A1A8A4W0_NOTFU</name>
<dbReference type="GO" id="GO:0000981">
    <property type="term" value="F:DNA-binding transcription factor activity, RNA polymerase II-specific"/>
    <property type="evidence" value="ECO:0007669"/>
    <property type="project" value="TreeGrafter"/>
</dbReference>
<dbReference type="PANTHER" id="PTHR23235:SF120">
    <property type="entry name" value="KRUPPEL-LIKE FACTOR 15"/>
    <property type="match status" value="1"/>
</dbReference>
<dbReference type="GO" id="GO:0005634">
    <property type="term" value="C:nucleus"/>
    <property type="evidence" value="ECO:0007669"/>
    <property type="project" value="UniProtKB-SubCell"/>
</dbReference>
<keyword evidence="7" id="KW-0539">Nucleus</keyword>
<evidence type="ECO:0000313" key="10">
    <source>
        <dbReference type="EMBL" id="SBP50157.1"/>
    </source>
</evidence>
<dbReference type="PANTHER" id="PTHR23235">
    <property type="entry name" value="KRUEPPEL-LIKE TRANSCRIPTION FACTOR"/>
    <property type="match status" value="1"/>
</dbReference>
<dbReference type="EMBL" id="HADY01011672">
    <property type="protein sequence ID" value="SBP50157.1"/>
    <property type="molecule type" value="Transcribed_RNA"/>
</dbReference>
<keyword evidence="4 8" id="KW-0863">Zinc-finger</keyword>
<evidence type="ECO:0000256" key="5">
    <source>
        <dbReference type="ARBA" id="ARBA00022833"/>
    </source>
</evidence>
<organism evidence="10">
    <name type="scientific">Nothobranchius furzeri</name>
    <name type="common">Turquoise killifish</name>
    <dbReference type="NCBI Taxonomy" id="105023"/>
    <lineage>
        <taxon>Eukaryota</taxon>
        <taxon>Metazoa</taxon>
        <taxon>Chordata</taxon>
        <taxon>Craniata</taxon>
        <taxon>Vertebrata</taxon>
        <taxon>Euteleostomi</taxon>
        <taxon>Actinopterygii</taxon>
        <taxon>Neopterygii</taxon>
        <taxon>Teleostei</taxon>
        <taxon>Neoteleostei</taxon>
        <taxon>Acanthomorphata</taxon>
        <taxon>Ovalentaria</taxon>
        <taxon>Atherinomorphae</taxon>
        <taxon>Cyprinodontiformes</taxon>
        <taxon>Nothobranchiidae</taxon>
        <taxon>Nothobranchius</taxon>
    </lineage>
</organism>
<evidence type="ECO:0000256" key="7">
    <source>
        <dbReference type="ARBA" id="ARBA00023242"/>
    </source>
</evidence>
<feature type="domain" description="C2H2-type" evidence="9">
    <location>
        <begin position="41"/>
        <end position="68"/>
    </location>
</feature>
<reference evidence="10" key="2">
    <citation type="submission" date="2016-06" db="EMBL/GenBank/DDBJ databases">
        <title>The genome of a short-lived fish provides insights into sex chromosome evolution and the genetic control of aging.</title>
        <authorList>
            <person name="Reichwald K."/>
            <person name="Felder M."/>
            <person name="Petzold A."/>
            <person name="Koch P."/>
            <person name="Groth M."/>
            <person name="Platzer M."/>
        </authorList>
    </citation>
    <scope>NUCLEOTIDE SEQUENCE</scope>
    <source>
        <tissue evidence="10">Brain</tissue>
    </source>
</reference>
<dbReference type="InterPro" id="IPR013087">
    <property type="entry name" value="Znf_C2H2_type"/>
</dbReference>
<evidence type="ECO:0000256" key="4">
    <source>
        <dbReference type="ARBA" id="ARBA00022771"/>
    </source>
</evidence>
<dbReference type="GO" id="GO:0008270">
    <property type="term" value="F:zinc ion binding"/>
    <property type="evidence" value="ECO:0007669"/>
    <property type="project" value="UniProtKB-KW"/>
</dbReference>
<dbReference type="PROSITE" id="PS50157">
    <property type="entry name" value="ZINC_FINGER_C2H2_2"/>
    <property type="match status" value="3"/>
</dbReference>
<accession>A0A1A8A4W0</accession>
<dbReference type="Gene3D" id="3.30.160.60">
    <property type="entry name" value="Classic Zinc Finger"/>
    <property type="match status" value="3"/>
</dbReference>
<comment type="subcellular location">
    <subcellularLocation>
        <location evidence="1">Nucleus</location>
    </subcellularLocation>
</comment>
<dbReference type="InterPro" id="IPR036236">
    <property type="entry name" value="Znf_C2H2_sf"/>
</dbReference>
<dbReference type="AlphaFoldDB" id="A0A1A8A4W0"/>
<feature type="domain" description="C2H2-type" evidence="9">
    <location>
        <begin position="11"/>
        <end position="40"/>
    </location>
</feature>
<feature type="domain" description="C2H2-type" evidence="9">
    <location>
        <begin position="69"/>
        <end position="99"/>
    </location>
</feature>
<keyword evidence="5" id="KW-0862">Zinc</keyword>
<evidence type="ECO:0000256" key="2">
    <source>
        <dbReference type="ARBA" id="ARBA00022723"/>
    </source>
</evidence>
<dbReference type="Pfam" id="PF00096">
    <property type="entry name" value="zf-C2H2"/>
    <property type="match status" value="2"/>
</dbReference>
<keyword evidence="6" id="KW-0238">DNA-binding</keyword>
<gene>
    <name evidence="10" type="primary">GTF3AB</name>
</gene>
<sequence length="118" mass="13779">MGERLHNQNTHVCTFSDCKAAFRKPWKLEAHLCKHTGLRPFSCENCDKSFCTHYQLTRHERKHSGEKPHKCPNDGCSETFVTSASMKNHMARVHLHHEKRYPLFFQWLCEGLPLPSTT</sequence>